<evidence type="ECO:0000256" key="3">
    <source>
        <dbReference type="ARBA" id="ARBA00010617"/>
    </source>
</evidence>
<feature type="non-terminal residue" evidence="9">
    <location>
        <position position="231"/>
    </location>
</feature>
<evidence type="ECO:0000256" key="5">
    <source>
        <dbReference type="ARBA" id="ARBA00022723"/>
    </source>
</evidence>
<dbReference type="InterPro" id="IPR036396">
    <property type="entry name" value="Cyt_P450_sf"/>
</dbReference>
<evidence type="ECO:0000256" key="7">
    <source>
        <dbReference type="ARBA" id="ARBA00023004"/>
    </source>
</evidence>
<dbReference type="GO" id="GO:0005506">
    <property type="term" value="F:iron ion binding"/>
    <property type="evidence" value="ECO:0007669"/>
    <property type="project" value="InterPro"/>
</dbReference>
<dbReference type="AlphaFoldDB" id="A0A0C9TMZ1"/>
<keyword evidence="8" id="KW-0503">Monooxygenase</keyword>
<dbReference type="Pfam" id="PF00067">
    <property type="entry name" value="p450"/>
    <property type="match status" value="1"/>
</dbReference>
<reference evidence="9 10" key="1">
    <citation type="submission" date="2014-06" db="EMBL/GenBank/DDBJ databases">
        <title>Evolutionary Origins and Diversification of the Mycorrhizal Mutualists.</title>
        <authorList>
            <consortium name="DOE Joint Genome Institute"/>
            <consortium name="Mycorrhizal Genomics Consortium"/>
            <person name="Kohler A."/>
            <person name="Kuo A."/>
            <person name="Nagy L.G."/>
            <person name="Floudas D."/>
            <person name="Copeland A."/>
            <person name="Barry K.W."/>
            <person name="Cichocki N."/>
            <person name="Veneault-Fourrey C."/>
            <person name="LaButti K."/>
            <person name="Lindquist E.A."/>
            <person name="Lipzen A."/>
            <person name="Lundell T."/>
            <person name="Morin E."/>
            <person name="Murat C."/>
            <person name="Riley R."/>
            <person name="Ohm R."/>
            <person name="Sun H."/>
            <person name="Tunlid A."/>
            <person name="Henrissat B."/>
            <person name="Grigoriev I.V."/>
            <person name="Hibbett D.S."/>
            <person name="Martin F."/>
        </authorList>
    </citation>
    <scope>NUCLEOTIDE SEQUENCE [LARGE SCALE GENOMIC DNA]</scope>
    <source>
        <strain evidence="9 10">SS14</strain>
    </source>
</reference>
<dbReference type="PANTHER" id="PTHR46300">
    <property type="entry name" value="P450, PUTATIVE (EUROFUNG)-RELATED-RELATED"/>
    <property type="match status" value="1"/>
</dbReference>
<dbReference type="InterPro" id="IPR002401">
    <property type="entry name" value="Cyt_P450_E_grp-I"/>
</dbReference>
<protein>
    <recommendedName>
        <fullName evidence="11">Cytochrome P450</fullName>
    </recommendedName>
</protein>
<dbReference type="Gene3D" id="1.10.630.10">
    <property type="entry name" value="Cytochrome P450"/>
    <property type="match status" value="1"/>
</dbReference>
<dbReference type="GO" id="GO:0016705">
    <property type="term" value="F:oxidoreductase activity, acting on paired donors, with incorporation or reduction of molecular oxygen"/>
    <property type="evidence" value="ECO:0007669"/>
    <property type="project" value="InterPro"/>
</dbReference>
<comment type="cofactor">
    <cofactor evidence="1">
        <name>heme</name>
        <dbReference type="ChEBI" id="CHEBI:30413"/>
    </cofactor>
</comment>
<dbReference type="OrthoDB" id="2789670at2759"/>
<keyword evidence="7" id="KW-0408">Iron</keyword>
<dbReference type="SUPFAM" id="SSF48264">
    <property type="entry name" value="Cytochrome P450"/>
    <property type="match status" value="1"/>
</dbReference>
<evidence type="ECO:0000256" key="4">
    <source>
        <dbReference type="ARBA" id="ARBA00022617"/>
    </source>
</evidence>
<dbReference type="PRINTS" id="PR00463">
    <property type="entry name" value="EP450I"/>
</dbReference>
<evidence type="ECO:0000256" key="6">
    <source>
        <dbReference type="ARBA" id="ARBA00023002"/>
    </source>
</evidence>
<dbReference type="InterPro" id="IPR050364">
    <property type="entry name" value="Cytochrome_P450_fung"/>
</dbReference>
<dbReference type="HOGENOM" id="CLU_001570_2_2_1"/>
<evidence type="ECO:0000313" key="10">
    <source>
        <dbReference type="Proteomes" id="UP000054279"/>
    </source>
</evidence>
<dbReference type="PANTHER" id="PTHR46300:SF7">
    <property type="entry name" value="P450, PUTATIVE (EUROFUNG)-RELATED"/>
    <property type="match status" value="1"/>
</dbReference>
<evidence type="ECO:0000256" key="2">
    <source>
        <dbReference type="ARBA" id="ARBA00005179"/>
    </source>
</evidence>
<evidence type="ECO:0000313" key="9">
    <source>
        <dbReference type="EMBL" id="KIJ31348.1"/>
    </source>
</evidence>
<dbReference type="EMBL" id="KN837244">
    <property type="protein sequence ID" value="KIJ31348.1"/>
    <property type="molecule type" value="Genomic_DNA"/>
</dbReference>
<keyword evidence="10" id="KW-1185">Reference proteome</keyword>
<sequence>MSGNSELFIRAARPGAFLVDNFPILKYVPAWFPGANFKRIAAAARERTARSREMTFRQVKLQLDSGNALPSFVGRSLMELGKDLDDDADEDVDVIKSVAGGIFGDGTHTVARTALAFILAMAVYPDCMKKAQAELDLVVGNSRLPEFEDRSALPYLEATLKEVVRWFPVVPTALPHATTADDVYEGYRIPSGSVIIPNSWKILHDEESYADPYAFRPERFIANENGGISER</sequence>
<keyword evidence="4" id="KW-0349">Heme</keyword>
<dbReference type="GO" id="GO:0020037">
    <property type="term" value="F:heme binding"/>
    <property type="evidence" value="ECO:0007669"/>
    <property type="project" value="InterPro"/>
</dbReference>
<evidence type="ECO:0008006" key="11">
    <source>
        <dbReference type="Google" id="ProtNLM"/>
    </source>
</evidence>
<keyword evidence="6" id="KW-0560">Oxidoreductase</keyword>
<name>A0A0C9TMZ1_SPHS4</name>
<comment type="similarity">
    <text evidence="3">Belongs to the cytochrome P450 family.</text>
</comment>
<dbReference type="GO" id="GO:0004497">
    <property type="term" value="F:monooxygenase activity"/>
    <property type="evidence" value="ECO:0007669"/>
    <property type="project" value="UniProtKB-KW"/>
</dbReference>
<organism evidence="9 10">
    <name type="scientific">Sphaerobolus stellatus (strain SS14)</name>
    <dbReference type="NCBI Taxonomy" id="990650"/>
    <lineage>
        <taxon>Eukaryota</taxon>
        <taxon>Fungi</taxon>
        <taxon>Dikarya</taxon>
        <taxon>Basidiomycota</taxon>
        <taxon>Agaricomycotina</taxon>
        <taxon>Agaricomycetes</taxon>
        <taxon>Phallomycetidae</taxon>
        <taxon>Geastrales</taxon>
        <taxon>Sphaerobolaceae</taxon>
        <taxon>Sphaerobolus</taxon>
    </lineage>
</organism>
<evidence type="ECO:0000256" key="1">
    <source>
        <dbReference type="ARBA" id="ARBA00001971"/>
    </source>
</evidence>
<comment type="pathway">
    <text evidence="2">Secondary metabolite biosynthesis.</text>
</comment>
<keyword evidence="5" id="KW-0479">Metal-binding</keyword>
<gene>
    <name evidence="9" type="ORF">M422DRAFT_36271</name>
</gene>
<dbReference type="Proteomes" id="UP000054279">
    <property type="component" value="Unassembled WGS sequence"/>
</dbReference>
<dbReference type="InterPro" id="IPR001128">
    <property type="entry name" value="Cyt_P450"/>
</dbReference>
<evidence type="ECO:0000256" key="8">
    <source>
        <dbReference type="ARBA" id="ARBA00023033"/>
    </source>
</evidence>
<proteinExistence type="inferred from homology"/>
<accession>A0A0C9TMZ1</accession>